<dbReference type="Proteomes" id="UP001642483">
    <property type="component" value="Unassembled WGS sequence"/>
</dbReference>
<sequence>MDENVIDVEATLKPQSARESSTEEGSGTNHVIISTSENSSFDNEDKKLLYGLEDVPPWYMCILLGFQHYLTMFGSTVAVPLILAGPLGIENDNLAKGQIISTIFFASGICTLLQTTLGNRLPIVQGAAFSFLTPAIAIMTSIPNPPISVGNSTNGTTSPNVQSDFWKVRMLQVQGAIMVASCTQVLLGATGLIGFMMAHIGPLTIAPTVAMVGLSLYGPAGDFAGRHWGISVLTMFLIILFSQHLRNVEIPIPLCCKKGERGALKIKLFSLFPVIFAVLLAWSFCAILTAAGAFPSDRNVYGYLARTDIRLGVLNQSPWFRVPYPGQWGVPVVTLSGVLGMISGVLASIIESVGDYYACARLCYIPSPPSHAMNRSDRRISLHLSWCIALNLFYGRVLCDKNCIGFRGIFTEGIGTLIAGSLGSGNGTTSYSENIGAIGITKVGSRRVIQTGACIMLILAVIGKFGALFTTIPDPVVGGLFCVMFGMITAVGISSLQFVDLNSSRNLLIMGFSTFMGITVPNWISANKNLISTGSVEGDQILFVLLQTGMFISGVLGFILDNTIPGTLEERGLIRWRATKLASDGDHENDQNKFYEFPRLMQKGIDKVNFFKYIPICTTFHGRYIANLVKGVHSQNETKTGPEPIAMEKSL</sequence>
<proteinExistence type="inferred from homology"/>
<keyword evidence="3" id="KW-0813">Transport</keyword>
<feature type="transmembrane region" description="Helical" evidence="8">
    <location>
        <begin position="225"/>
        <end position="245"/>
    </location>
</feature>
<evidence type="ECO:0000256" key="7">
    <source>
        <dbReference type="SAM" id="MobiDB-lite"/>
    </source>
</evidence>
<feature type="compositionally biased region" description="Polar residues" evidence="7">
    <location>
        <begin position="13"/>
        <end position="38"/>
    </location>
</feature>
<feature type="transmembrane region" description="Helical" evidence="8">
    <location>
        <begin position="448"/>
        <end position="470"/>
    </location>
</feature>
<comment type="caution">
    <text evidence="9">The sequence shown here is derived from an EMBL/GenBank/DDBJ whole genome shotgun (WGS) entry which is preliminary data.</text>
</comment>
<reference evidence="9 10" key="1">
    <citation type="submission" date="2024-02" db="EMBL/GenBank/DDBJ databases">
        <authorList>
            <person name="Daric V."/>
            <person name="Darras S."/>
        </authorList>
    </citation>
    <scope>NUCLEOTIDE SEQUENCE [LARGE SCALE GENOMIC DNA]</scope>
</reference>
<feature type="transmembrane region" description="Helical" evidence="8">
    <location>
        <begin position="541"/>
        <end position="560"/>
    </location>
</feature>
<evidence type="ECO:0000313" key="10">
    <source>
        <dbReference type="Proteomes" id="UP001642483"/>
    </source>
</evidence>
<name>A0ABP0FE75_CLALP</name>
<feature type="transmembrane region" description="Helical" evidence="8">
    <location>
        <begin position="123"/>
        <end position="142"/>
    </location>
</feature>
<dbReference type="PANTHER" id="PTHR11119">
    <property type="entry name" value="XANTHINE-URACIL / VITAMIN C PERMEASE FAMILY MEMBER"/>
    <property type="match status" value="1"/>
</dbReference>
<feature type="transmembrane region" description="Helical" evidence="8">
    <location>
        <begin position="57"/>
        <end position="87"/>
    </location>
</feature>
<dbReference type="PROSITE" id="PS01116">
    <property type="entry name" value="XANTH_URACIL_PERMASE"/>
    <property type="match status" value="1"/>
</dbReference>
<feature type="transmembrane region" description="Helical" evidence="8">
    <location>
        <begin position="176"/>
        <end position="205"/>
    </location>
</feature>
<feature type="region of interest" description="Disordered" evidence="7">
    <location>
        <begin position="11"/>
        <end position="38"/>
    </location>
</feature>
<evidence type="ECO:0000256" key="8">
    <source>
        <dbReference type="SAM" id="Phobius"/>
    </source>
</evidence>
<evidence type="ECO:0000256" key="2">
    <source>
        <dbReference type="ARBA" id="ARBA00008821"/>
    </source>
</evidence>
<comment type="similarity">
    <text evidence="2">Belongs to the nucleobase:cation symporter-2 (NCS2) (TC 2.A.40) family.</text>
</comment>
<keyword evidence="4 8" id="KW-0812">Transmembrane</keyword>
<evidence type="ECO:0000256" key="6">
    <source>
        <dbReference type="ARBA" id="ARBA00023136"/>
    </source>
</evidence>
<feature type="transmembrane region" description="Helical" evidence="8">
    <location>
        <begin position="328"/>
        <end position="350"/>
    </location>
</feature>
<evidence type="ECO:0000256" key="1">
    <source>
        <dbReference type="ARBA" id="ARBA00004141"/>
    </source>
</evidence>
<feature type="transmembrane region" description="Helical" evidence="8">
    <location>
        <begin position="266"/>
        <end position="294"/>
    </location>
</feature>
<dbReference type="InterPro" id="IPR006043">
    <property type="entry name" value="NCS2"/>
</dbReference>
<dbReference type="EMBL" id="CAWYQH010000046">
    <property type="protein sequence ID" value="CAK8677969.1"/>
    <property type="molecule type" value="Genomic_DNA"/>
</dbReference>
<evidence type="ECO:0008006" key="11">
    <source>
        <dbReference type="Google" id="ProtNLM"/>
    </source>
</evidence>
<gene>
    <name evidence="9" type="ORF">CVLEPA_LOCUS7940</name>
</gene>
<protein>
    <recommendedName>
        <fullName evidence="11">Solute carrier family 23 member 2</fullName>
    </recommendedName>
</protein>
<comment type="subcellular location">
    <subcellularLocation>
        <location evidence="1">Membrane</location>
        <topology evidence="1">Multi-pass membrane protein</topology>
    </subcellularLocation>
</comment>
<organism evidence="9 10">
    <name type="scientific">Clavelina lepadiformis</name>
    <name type="common">Light-bulb sea squirt</name>
    <name type="synonym">Ascidia lepadiformis</name>
    <dbReference type="NCBI Taxonomy" id="159417"/>
    <lineage>
        <taxon>Eukaryota</taxon>
        <taxon>Metazoa</taxon>
        <taxon>Chordata</taxon>
        <taxon>Tunicata</taxon>
        <taxon>Ascidiacea</taxon>
        <taxon>Aplousobranchia</taxon>
        <taxon>Clavelinidae</taxon>
        <taxon>Clavelina</taxon>
    </lineage>
</organism>
<keyword evidence="5 8" id="KW-1133">Transmembrane helix</keyword>
<evidence type="ECO:0000256" key="3">
    <source>
        <dbReference type="ARBA" id="ARBA00022448"/>
    </source>
</evidence>
<dbReference type="InterPro" id="IPR006042">
    <property type="entry name" value="Xan_ur_permease"/>
</dbReference>
<feature type="transmembrane region" description="Helical" evidence="8">
    <location>
        <begin position="476"/>
        <end position="499"/>
    </location>
</feature>
<evidence type="ECO:0000256" key="4">
    <source>
        <dbReference type="ARBA" id="ARBA00022692"/>
    </source>
</evidence>
<feature type="transmembrane region" description="Helical" evidence="8">
    <location>
        <begin position="506"/>
        <end position="526"/>
    </location>
</feature>
<dbReference type="Pfam" id="PF00860">
    <property type="entry name" value="Xan_ur_permease"/>
    <property type="match status" value="2"/>
</dbReference>
<accession>A0ABP0FE75</accession>
<evidence type="ECO:0000313" key="9">
    <source>
        <dbReference type="EMBL" id="CAK8677969.1"/>
    </source>
</evidence>
<evidence type="ECO:0000256" key="5">
    <source>
        <dbReference type="ARBA" id="ARBA00022989"/>
    </source>
</evidence>
<keyword evidence="10" id="KW-1185">Reference proteome</keyword>
<keyword evidence="6 8" id="KW-0472">Membrane</keyword>
<feature type="transmembrane region" description="Helical" evidence="8">
    <location>
        <begin position="99"/>
        <end position="117"/>
    </location>
</feature>